<name>A0A0E3Q3Q6_9EURY</name>
<feature type="domain" description="Tr-type G" evidence="12">
    <location>
        <begin position="21"/>
        <end position="218"/>
    </location>
</feature>
<dbReference type="SUPFAM" id="SSF50465">
    <property type="entry name" value="EF-Tu/eEF-1alpha/eIF2-gamma C-terminal domain"/>
    <property type="match status" value="1"/>
</dbReference>
<dbReference type="PANTHER" id="PTHR42854">
    <property type="entry name" value="EUKARYOTIC TRANSLATION INITIATION FACTOR 2 SUBUNIT 3 FAMILY MEMBER"/>
    <property type="match status" value="1"/>
</dbReference>
<dbReference type="CDD" id="cd01888">
    <property type="entry name" value="eIF2_gamma"/>
    <property type="match status" value="1"/>
</dbReference>
<dbReference type="FunFam" id="3.40.50.300:FF:000065">
    <property type="entry name" value="Eukaryotic translation initiation factor 2 subunit gamma"/>
    <property type="match status" value="1"/>
</dbReference>
<evidence type="ECO:0000313" key="14">
    <source>
        <dbReference type="Proteomes" id="UP000033096"/>
    </source>
</evidence>
<keyword evidence="11" id="KW-0862">Zinc</keyword>
<feature type="binding site" evidence="11">
    <location>
        <position position="73"/>
    </location>
    <ligand>
        <name>Zn(2+)</name>
        <dbReference type="ChEBI" id="CHEBI:29105"/>
    </ligand>
</feature>
<dbReference type="SUPFAM" id="SSF52540">
    <property type="entry name" value="P-loop containing nucleoside triphosphate hydrolases"/>
    <property type="match status" value="1"/>
</dbReference>
<proteinExistence type="inferred from homology"/>
<keyword evidence="9 11" id="KW-0342">GTP-binding</keyword>
<dbReference type="Pfam" id="PF09173">
    <property type="entry name" value="eIF2_C"/>
    <property type="match status" value="1"/>
</dbReference>
<feature type="binding site" evidence="11">
    <location>
        <position position="58"/>
    </location>
    <ligand>
        <name>Mg(2+)</name>
        <dbReference type="ChEBI" id="CHEBI:18420"/>
        <label>2</label>
    </ligand>
</feature>
<dbReference type="CDD" id="cd03688">
    <property type="entry name" value="eIF2_gamma_II"/>
    <property type="match status" value="1"/>
</dbReference>
<feature type="binding site" evidence="11">
    <location>
        <position position="91"/>
    </location>
    <ligand>
        <name>Zn(2+)</name>
        <dbReference type="ChEBI" id="CHEBI:29105"/>
    </ligand>
</feature>
<dbReference type="HAMAP" id="MF_00119">
    <property type="entry name" value="eIF_2_gamma"/>
    <property type="match status" value="1"/>
</dbReference>
<keyword evidence="7 11" id="KW-0460">Magnesium</keyword>
<dbReference type="GO" id="GO:0005525">
    <property type="term" value="F:GTP binding"/>
    <property type="evidence" value="ECO:0007669"/>
    <property type="project" value="UniProtKB-UniRule"/>
</dbReference>
<evidence type="ECO:0000256" key="11">
    <source>
        <dbReference type="HAMAP-Rule" id="MF_00119"/>
    </source>
</evidence>
<keyword evidence="6 11" id="KW-0378">Hydrolase</keyword>
<dbReference type="CDD" id="cd15490">
    <property type="entry name" value="eIF2_gamma_III"/>
    <property type="match status" value="1"/>
</dbReference>
<dbReference type="EMBL" id="CP009520">
    <property type="protein sequence ID" value="AKB42917.1"/>
    <property type="molecule type" value="Genomic_DNA"/>
</dbReference>
<accession>A0A0E3Q3Q6</accession>
<dbReference type="GO" id="GO:0003746">
    <property type="term" value="F:translation elongation factor activity"/>
    <property type="evidence" value="ECO:0007669"/>
    <property type="project" value="UniProtKB-UniRule"/>
</dbReference>
<feature type="binding site" evidence="11">
    <location>
        <position position="88"/>
    </location>
    <ligand>
        <name>Zn(2+)</name>
        <dbReference type="ChEBI" id="CHEBI:29105"/>
    </ligand>
</feature>
<dbReference type="PANTHER" id="PTHR42854:SF3">
    <property type="entry name" value="EUKARYOTIC TRANSLATION INITIATION FACTOR 2 SUBUNIT 3-RELATED"/>
    <property type="match status" value="1"/>
</dbReference>
<dbReference type="HOGENOM" id="CLU_027154_0_1_2"/>
<gene>
    <name evidence="11" type="primary">eif2g</name>
    <name evidence="13" type="ORF">MSVAZ_0648</name>
</gene>
<dbReference type="GO" id="GO:0001731">
    <property type="term" value="P:formation of translation preinitiation complex"/>
    <property type="evidence" value="ECO:0007669"/>
    <property type="project" value="TreeGrafter"/>
</dbReference>
<evidence type="ECO:0000259" key="12">
    <source>
        <dbReference type="PROSITE" id="PS51722"/>
    </source>
</evidence>
<keyword evidence="4 11" id="KW-0479">Metal-binding</keyword>
<dbReference type="InterPro" id="IPR005225">
    <property type="entry name" value="Small_GTP-bd"/>
</dbReference>
<evidence type="ECO:0000256" key="3">
    <source>
        <dbReference type="ARBA" id="ARBA00022540"/>
    </source>
</evidence>
<dbReference type="NCBIfam" id="NF003077">
    <property type="entry name" value="PRK04000.1"/>
    <property type="match status" value="1"/>
</dbReference>
<sequence length="426" mass="45899">MIDLLYIGSLHFTGGNYNLSQPCVNIGMVGHVDHGKTTLVKALSGVWTDTHSEEVKRGISIRLGYADSLFMKCPKCPSPQCYTVEKTCPNCGEKTEEHRTVSFVDAPGHETLMATMLSGAAIMDGAVLVIAANEDCPQPQTKEHLMALDIIGIKNIVIVQNKIDLVSRERLLENYRQIKEFVKGTVAENAPVIPISAQQNINIDILIDALETVIPTPVHKVDKPASMLIARSFDINKPGASIEEMRGGVIGGTLTEGVLHPGDELEIRPGIKVTTEGATRWIPILTTISSIFAGATKVEEATPGGLLAVGTYLDPTLTKGDSLTGQIAGAPGTLPETRHQFVMELHLLERVVGVTREEKINEIKTSEPLMLNIGTATTVGVVTSARKNEAQVALKRPISAAIGSRVAISRRIDSRWRLIGVGVIKS</sequence>
<dbReference type="Proteomes" id="UP000033096">
    <property type="component" value="Chromosome"/>
</dbReference>
<dbReference type="InterPro" id="IPR050543">
    <property type="entry name" value="eIF2G"/>
</dbReference>
<reference evidence="13 14" key="1">
    <citation type="submission" date="2014-07" db="EMBL/GenBank/DDBJ databases">
        <title>Methanogenic archaea and the global carbon cycle.</title>
        <authorList>
            <person name="Henriksen J.R."/>
            <person name="Luke J."/>
            <person name="Reinhart S."/>
            <person name="Benedict M.N."/>
            <person name="Youngblut N.D."/>
            <person name="Metcalf M.E."/>
            <person name="Whitaker R.J."/>
            <person name="Metcalf W.W."/>
        </authorList>
    </citation>
    <scope>NUCLEOTIDE SEQUENCE [LARGE SCALE GENOMIC DNA]</scope>
    <source>
        <strain evidence="13 14">Z-761</strain>
    </source>
</reference>
<feature type="binding site" evidence="11">
    <location>
        <position position="33"/>
    </location>
    <ligand>
        <name>Mg(2+)</name>
        <dbReference type="ChEBI" id="CHEBI:18420"/>
        <label>2</label>
    </ligand>
</feature>
<comment type="subunit">
    <text evidence="11">Heterotrimer composed of an alpha, a beta and a gamma chain.</text>
</comment>
<dbReference type="NCBIfam" id="TIGR00231">
    <property type="entry name" value="small_GTP"/>
    <property type="match status" value="1"/>
</dbReference>
<dbReference type="AlphaFoldDB" id="A0A0E3Q3Q6"/>
<dbReference type="GO" id="GO:0046872">
    <property type="term" value="F:metal ion binding"/>
    <property type="evidence" value="ECO:0007669"/>
    <property type="project" value="UniProtKB-KW"/>
</dbReference>
<dbReference type="FunFam" id="2.40.30.10:FF:000075">
    <property type="entry name" value="Translation initiation factor 2 subunit gamma"/>
    <property type="match status" value="1"/>
</dbReference>
<dbReference type="InterPro" id="IPR009000">
    <property type="entry name" value="Transl_B-barrel_sf"/>
</dbReference>
<dbReference type="InterPro" id="IPR022424">
    <property type="entry name" value="TIF2_gsu"/>
</dbReference>
<protein>
    <recommendedName>
        <fullName evidence="11">Translation initiation factor 2 subunit gamma</fullName>
        <ecNumber evidence="11">3.6.5.3</ecNumber>
    </recommendedName>
    <alternativeName>
        <fullName evidence="11">aIF2-gamma</fullName>
    </alternativeName>
    <alternativeName>
        <fullName evidence="11">eIF-2-gamma</fullName>
    </alternativeName>
</protein>
<dbReference type="InterPro" id="IPR015256">
    <property type="entry name" value="eIF2g_C"/>
</dbReference>
<dbReference type="Gene3D" id="2.40.30.10">
    <property type="entry name" value="Translation factors"/>
    <property type="match status" value="2"/>
</dbReference>
<evidence type="ECO:0000256" key="4">
    <source>
        <dbReference type="ARBA" id="ARBA00022723"/>
    </source>
</evidence>
<comment type="cofactor">
    <cofactor evidence="1 11">
        <name>Mg(2+)</name>
        <dbReference type="ChEBI" id="CHEBI:18420"/>
    </cofactor>
</comment>
<keyword evidence="5 11" id="KW-0547">Nucleotide-binding</keyword>
<dbReference type="InterPro" id="IPR009001">
    <property type="entry name" value="Transl_elong_EF1A/Init_IF2_C"/>
</dbReference>
<comment type="function">
    <text evidence="11">eIF-2 functions in the early steps of protein synthesis by forming a ternary complex with GTP and initiator tRNA.</text>
</comment>
<dbReference type="FunFam" id="2.40.30.10:FF:000009">
    <property type="entry name" value="Eukaryotic translation initiation factor 2 subunit gamma"/>
    <property type="match status" value="1"/>
</dbReference>
<keyword evidence="8 11" id="KW-0648">Protein biosynthesis</keyword>
<dbReference type="Gene3D" id="3.40.50.300">
    <property type="entry name" value="P-loop containing nucleotide triphosphate hydrolases"/>
    <property type="match status" value="1"/>
</dbReference>
<feature type="binding site" evidence="11">
    <location>
        <position position="37"/>
    </location>
    <ligand>
        <name>Mg(2+)</name>
        <dbReference type="ChEBI" id="CHEBI:18420"/>
        <label>1</label>
    </ligand>
</feature>
<dbReference type="InterPro" id="IPR044127">
    <property type="entry name" value="eIF2g_dom_2"/>
</dbReference>
<dbReference type="GO" id="GO:0005829">
    <property type="term" value="C:cytosol"/>
    <property type="evidence" value="ECO:0007669"/>
    <property type="project" value="TreeGrafter"/>
</dbReference>
<feature type="binding site" evidence="11">
    <location>
        <position position="60"/>
    </location>
    <ligand>
        <name>Mg(2+)</name>
        <dbReference type="ChEBI" id="CHEBI:18420"/>
        <label>1</label>
    </ligand>
</feature>
<organism evidence="13 14">
    <name type="scientific">Methanosarcina vacuolata Z-761</name>
    <dbReference type="NCBI Taxonomy" id="1434123"/>
    <lineage>
        <taxon>Archaea</taxon>
        <taxon>Methanobacteriati</taxon>
        <taxon>Methanobacteriota</taxon>
        <taxon>Stenosarchaea group</taxon>
        <taxon>Methanomicrobia</taxon>
        <taxon>Methanosarcinales</taxon>
        <taxon>Methanosarcinaceae</taxon>
        <taxon>Methanosarcina</taxon>
    </lineage>
</organism>
<dbReference type="GO" id="GO:0003743">
    <property type="term" value="F:translation initiation factor activity"/>
    <property type="evidence" value="ECO:0007669"/>
    <property type="project" value="UniProtKB-KW"/>
</dbReference>
<dbReference type="EC" id="3.6.5.3" evidence="11"/>
<evidence type="ECO:0000256" key="10">
    <source>
        <dbReference type="ARBA" id="ARBA00048107"/>
    </source>
</evidence>
<feature type="binding site" evidence="11">
    <location>
        <begin position="33"/>
        <end position="38"/>
    </location>
    <ligand>
        <name>GTP</name>
        <dbReference type="ChEBI" id="CHEBI:37565"/>
    </ligand>
</feature>
<dbReference type="SUPFAM" id="SSF50447">
    <property type="entry name" value="Translation proteins"/>
    <property type="match status" value="1"/>
</dbReference>
<evidence type="ECO:0000256" key="9">
    <source>
        <dbReference type="ARBA" id="ARBA00023134"/>
    </source>
</evidence>
<feature type="binding site" evidence="11">
    <location>
        <begin position="161"/>
        <end position="164"/>
    </location>
    <ligand>
        <name>GTP</name>
        <dbReference type="ChEBI" id="CHEBI:37565"/>
    </ligand>
</feature>
<dbReference type="InterPro" id="IPR027417">
    <property type="entry name" value="P-loop_NTPase"/>
</dbReference>
<dbReference type="GO" id="GO:0003924">
    <property type="term" value="F:GTPase activity"/>
    <property type="evidence" value="ECO:0007669"/>
    <property type="project" value="InterPro"/>
</dbReference>
<comment type="catalytic activity">
    <reaction evidence="10 11">
        <text>GTP + H2O = GDP + phosphate + H(+)</text>
        <dbReference type="Rhea" id="RHEA:19669"/>
        <dbReference type="ChEBI" id="CHEBI:15377"/>
        <dbReference type="ChEBI" id="CHEBI:15378"/>
        <dbReference type="ChEBI" id="CHEBI:37565"/>
        <dbReference type="ChEBI" id="CHEBI:43474"/>
        <dbReference type="ChEBI" id="CHEBI:58189"/>
        <dbReference type="EC" id="3.6.5.3"/>
    </reaction>
</comment>
<dbReference type="InterPro" id="IPR044128">
    <property type="entry name" value="eIF2g_GTP-bd"/>
</dbReference>
<keyword evidence="14" id="KW-1185">Reference proteome</keyword>
<evidence type="ECO:0000256" key="5">
    <source>
        <dbReference type="ARBA" id="ARBA00022741"/>
    </source>
</evidence>
<dbReference type="InterPro" id="IPR000795">
    <property type="entry name" value="T_Tr_GTP-bd_dom"/>
</dbReference>
<feature type="binding site" evidence="11">
    <location>
        <position position="76"/>
    </location>
    <ligand>
        <name>Zn(2+)</name>
        <dbReference type="ChEBI" id="CHEBI:29105"/>
    </ligand>
</feature>
<dbReference type="GO" id="GO:0000049">
    <property type="term" value="F:tRNA binding"/>
    <property type="evidence" value="ECO:0007669"/>
    <property type="project" value="InterPro"/>
</dbReference>
<comment type="similarity">
    <text evidence="2 11">Belongs to the TRAFAC class translation factor GTPase superfamily. Classic translation factor GTPase family. EIF2G subfamily.</text>
</comment>
<evidence type="ECO:0000313" key="13">
    <source>
        <dbReference type="EMBL" id="AKB42917.1"/>
    </source>
</evidence>
<dbReference type="STRING" id="1434123.MSVAZ_0648"/>
<dbReference type="NCBIfam" id="TIGR03680">
    <property type="entry name" value="eif2g_arch"/>
    <property type="match status" value="1"/>
</dbReference>
<dbReference type="PATRIC" id="fig|1434123.4.peg.736"/>
<evidence type="ECO:0000256" key="1">
    <source>
        <dbReference type="ARBA" id="ARBA00001946"/>
    </source>
</evidence>
<evidence type="ECO:0000256" key="2">
    <source>
        <dbReference type="ARBA" id="ARBA00005388"/>
    </source>
</evidence>
<evidence type="ECO:0000256" key="6">
    <source>
        <dbReference type="ARBA" id="ARBA00022801"/>
    </source>
</evidence>
<dbReference type="PRINTS" id="PR00315">
    <property type="entry name" value="ELONGATNFCT"/>
</dbReference>
<evidence type="ECO:0000256" key="8">
    <source>
        <dbReference type="ARBA" id="ARBA00022917"/>
    </source>
</evidence>
<evidence type="ECO:0000256" key="7">
    <source>
        <dbReference type="ARBA" id="ARBA00022842"/>
    </source>
</evidence>
<dbReference type="Pfam" id="PF00009">
    <property type="entry name" value="GTP_EFTU"/>
    <property type="match status" value="1"/>
</dbReference>
<dbReference type="PROSITE" id="PS51722">
    <property type="entry name" value="G_TR_2"/>
    <property type="match status" value="1"/>
</dbReference>
<feature type="binding site" evidence="11">
    <location>
        <begin position="196"/>
        <end position="198"/>
    </location>
    <ligand>
        <name>GTP</name>
        <dbReference type="ChEBI" id="CHEBI:37565"/>
    </ligand>
</feature>
<dbReference type="KEGG" id="mvc:MSVAZ_0648"/>
<keyword evidence="3 11" id="KW-0396">Initiation factor</keyword>